<evidence type="ECO:0000313" key="1">
    <source>
        <dbReference type="Proteomes" id="UP000887565"/>
    </source>
</evidence>
<dbReference type="Proteomes" id="UP000887565">
    <property type="component" value="Unplaced"/>
</dbReference>
<evidence type="ECO:0000313" key="2">
    <source>
        <dbReference type="WBParaSite" id="nRc.2.0.1.t48250-RA"/>
    </source>
</evidence>
<sequence length="61" mass="7530">MENWIWMNEDKRNAELVNGLLKDFSVIITYIGYTVKEFDIAYIYCKKYNMYRKTKFYVEIL</sequence>
<keyword evidence="1" id="KW-1185">Reference proteome</keyword>
<accession>A0A915LAU4</accession>
<reference evidence="2" key="1">
    <citation type="submission" date="2022-11" db="UniProtKB">
        <authorList>
            <consortium name="WormBaseParasite"/>
        </authorList>
    </citation>
    <scope>IDENTIFICATION</scope>
</reference>
<dbReference type="AlphaFoldDB" id="A0A915LAU4"/>
<name>A0A915LAU4_ROMCU</name>
<protein>
    <submittedName>
        <fullName evidence="2">Uncharacterized protein</fullName>
    </submittedName>
</protein>
<dbReference type="WBParaSite" id="nRc.2.0.1.t48250-RA">
    <property type="protein sequence ID" value="nRc.2.0.1.t48250-RA"/>
    <property type="gene ID" value="nRc.2.0.1.g48250"/>
</dbReference>
<organism evidence="1 2">
    <name type="scientific">Romanomermis culicivorax</name>
    <name type="common">Nematode worm</name>
    <dbReference type="NCBI Taxonomy" id="13658"/>
    <lineage>
        <taxon>Eukaryota</taxon>
        <taxon>Metazoa</taxon>
        <taxon>Ecdysozoa</taxon>
        <taxon>Nematoda</taxon>
        <taxon>Enoplea</taxon>
        <taxon>Dorylaimia</taxon>
        <taxon>Mermithida</taxon>
        <taxon>Mermithoidea</taxon>
        <taxon>Mermithidae</taxon>
        <taxon>Romanomermis</taxon>
    </lineage>
</organism>
<proteinExistence type="predicted"/>